<name>A0A1S1HHM3_9SPHN</name>
<evidence type="ECO:0000313" key="1">
    <source>
        <dbReference type="EMBL" id="OHT21538.1"/>
    </source>
</evidence>
<dbReference type="Proteomes" id="UP000179467">
    <property type="component" value="Unassembled WGS sequence"/>
</dbReference>
<keyword evidence="2" id="KW-1185">Reference proteome</keyword>
<proteinExistence type="predicted"/>
<comment type="caution">
    <text evidence="1">The sequence shown here is derived from an EMBL/GenBank/DDBJ whole genome shotgun (WGS) entry which is preliminary data.</text>
</comment>
<dbReference type="OrthoDB" id="7566864at2"/>
<dbReference type="EMBL" id="MIPT01000001">
    <property type="protein sequence ID" value="OHT21538.1"/>
    <property type="molecule type" value="Genomic_DNA"/>
</dbReference>
<organism evidence="1 2">
    <name type="scientific">Edaphosphingomonas haloaromaticamans</name>
    <dbReference type="NCBI Taxonomy" id="653954"/>
    <lineage>
        <taxon>Bacteria</taxon>
        <taxon>Pseudomonadati</taxon>
        <taxon>Pseudomonadota</taxon>
        <taxon>Alphaproteobacteria</taxon>
        <taxon>Sphingomonadales</taxon>
        <taxon>Rhizorhabdaceae</taxon>
        <taxon>Edaphosphingomonas</taxon>
    </lineage>
</organism>
<protein>
    <submittedName>
        <fullName evidence="1">Uncharacterized protein</fullName>
    </submittedName>
</protein>
<sequence>MNVSVASGGSAHNPGTGNSEMNYRLTLQLSVEDACALWDAAAERCMSVGGLTIEDVEETLGPRQDPSIEDCLITLALPARIAGCTLTDFNLADAGDGLPLAPGAQRNIRAAPAHQGISSTMRLYAPVPHTARVA</sequence>
<dbReference type="AlphaFoldDB" id="A0A1S1HHM3"/>
<gene>
    <name evidence="1" type="ORF">BHE75_03547</name>
</gene>
<dbReference type="RefSeq" id="WP_070934600.1">
    <property type="nucleotide sequence ID" value="NZ_MIPT01000001.1"/>
</dbReference>
<reference evidence="1 2" key="1">
    <citation type="submission" date="2016-09" db="EMBL/GenBank/DDBJ databases">
        <title>Metabolic pathway, cell adaptation mechanisms and a novel monoxygenase revealed through proteogenomic-transcription analysis of a Sphingomonas haloaromaticamans strain degrading the fungicide ortho-phenylphenol.</title>
        <authorList>
            <person name="Perruchon C."/>
            <person name="Papadopoulou E.S."/>
            <person name="Rousidou C."/>
            <person name="Vasileiadis S."/>
            <person name="Tanou G."/>
            <person name="Amoutzias G."/>
            <person name="Molassiotis A."/>
            <person name="Karpouzas D.G."/>
        </authorList>
    </citation>
    <scope>NUCLEOTIDE SEQUENCE [LARGE SCALE GENOMIC DNA]</scope>
    <source>
        <strain evidence="1 2">P3</strain>
    </source>
</reference>
<accession>A0A1S1HHM3</accession>
<evidence type="ECO:0000313" key="2">
    <source>
        <dbReference type="Proteomes" id="UP000179467"/>
    </source>
</evidence>